<dbReference type="AlphaFoldDB" id="A0A101CFD6"/>
<evidence type="ECO:0000313" key="2">
    <source>
        <dbReference type="Proteomes" id="UP000054388"/>
    </source>
</evidence>
<evidence type="ECO:0000313" key="1">
    <source>
        <dbReference type="EMBL" id="KUJ55251.1"/>
    </source>
</evidence>
<comment type="caution">
    <text evidence="1">The sequence shown here is derived from an EMBL/GenBank/DDBJ whole genome shotgun (WGS) entry which is preliminary data.</text>
</comment>
<dbReference type="Proteomes" id="UP000054388">
    <property type="component" value="Unassembled WGS sequence"/>
</dbReference>
<proteinExistence type="predicted"/>
<organism evidence="1 2">
    <name type="scientific">Chryseobacterium aquaticum subsp. greenlandense</name>
    <dbReference type="NCBI Taxonomy" id="345663"/>
    <lineage>
        <taxon>Bacteria</taxon>
        <taxon>Pseudomonadati</taxon>
        <taxon>Bacteroidota</taxon>
        <taxon>Flavobacteriia</taxon>
        <taxon>Flavobacteriales</taxon>
        <taxon>Weeksellaceae</taxon>
        <taxon>Chryseobacterium group</taxon>
        <taxon>Chryseobacterium</taxon>
    </lineage>
</organism>
<dbReference type="EMBL" id="LMAI01000009">
    <property type="protein sequence ID" value="KUJ55251.1"/>
    <property type="molecule type" value="Genomic_DNA"/>
</dbReference>
<name>A0A101CFD6_9FLAO</name>
<accession>A0A101CFD6</accession>
<reference evidence="1 2" key="1">
    <citation type="submission" date="2015-10" db="EMBL/GenBank/DDBJ databases">
        <title>Genome sequence of Chryseobacterium greenlandense.</title>
        <authorList>
            <person name="Newman J."/>
            <person name="Fischer K."/>
            <person name="Miller J."/>
        </authorList>
    </citation>
    <scope>NUCLEOTIDE SEQUENCE [LARGE SCALE GENOMIC DNA]</scope>
    <source>
        <strain evidence="1 2">UMB34</strain>
    </source>
</reference>
<gene>
    <name evidence="1" type="ORF">AR686_13825</name>
</gene>
<sequence length="280" mass="33541">MDKEHLKLIKMNGNKTNNTSEYWKEMDYDVSTFTISWNSKESQIFLENKTSDFICSYILLTNKYGILLPHNITELTDLKRIVNEIDVKSDSIDSSIWKKFNYLYNYKNKKLLYHSLLFIQKEKIFAEKIVNADLLLTYQDIVVKNNDSIYAEPVTILFFKNYFYMTFNSDAFFDELDNDNADIIIDNSETAYLNTPRFNSFLRDFIILCFQYGATDFEFEKLRHENFSEQGILFGNEIVYYEDIYDLLPEEHQYKPFKEIQVELDDTNYKKYLENKKETE</sequence>
<protein>
    <submittedName>
        <fullName evidence="1">Uncharacterized protein</fullName>
    </submittedName>
</protein>